<evidence type="ECO:0000256" key="7">
    <source>
        <dbReference type="ARBA" id="ARBA00022989"/>
    </source>
</evidence>
<protein>
    <submittedName>
        <fullName evidence="13">Tetratricopeptide repeat protein</fullName>
    </submittedName>
</protein>
<evidence type="ECO:0000256" key="5">
    <source>
        <dbReference type="ARBA" id="ARBA00022519"/>
    </source>
</evidence>
<dbReference type="AlphaFoldDB" id="A0A975MND4"/>
<dbReference type="Proteomes" id="UP000676649">
    <property type="component" value="Chromosome"/>
</dbReference>
<evidence type="ECO:0000256" key="1">
    <source>
        <dbReference type="ARBA" id="ARBA00002962"/>
    </source>
</evidence>
<keyword evidence="4" id="KW-1003">Cell membrane</keyword>
<reference evidence="13" key="1">
    <citation type="submission" date="2021-04" db="EMBL/GenBank/DDBJ databases">
        <title>Draft genome sequence data of methanotrophic Methylovulum sp. strain S1L and Methylomonas sp. strain S2AM isolated from boreal lake water columns.</title>
        <authorList>
            <person name="Rissanen A.J."/>
            <person name="Mangayil R."/>
            <person name="Svenning M.M."/>
            <person name="Khanongnuch R."/>
        </authorList>
    </citation>
    <scope>NUCLEOTIDE SEQUENCE</scope>
    <source>
        <strain evidence="13">S2AM</strain>
    </source>
</reference>
<dbReference type="Pfam" id="PF13181">
    <property type="entry name" value="TPR_8"/>
    <property type="match status" value="1"/>
</dbReference>
<dbReference type="Pfam" id="PF07219">
    <property type="entry name" value="HemY_N"/>
    <property type="match status" value="1"/>
</dbReference>
<evidence type="ECO:0000256" key="2">
    <source>
        <dbReference type="ARBA" id="ARBA00004429"/>
    </source>
</evidence>
<gene>
    <name evidence="13" type="ORF">KEF85_00340</name>
</gene>
<keyword evidence="6 11" id="KW-0812">Transmembrane</keyword>
<keyword evidence="8 11" id="KW-0472">Membrane</keyword>
<feature type="repeat" description="TPR" evidence="10">
    <location>
        <begin position="367"/>
        <end position="400"/>
    </location>
</feature>
<keyword evidence="7 11" id="KW-1133">Transmembrane helix</keyword>
<comment type="subcellular location">
    <subcellularLocation>
        <location evidence="2">Cell inner membrane</location>
        <topology evidence="2">Multi-pass membrane protein</topology>
    </subcellularLocation>
</comment>
<evidence type="ECO:0000256" key="9">
    <source>
        <dbReference type="ARBA" id="ARBA00023244"/>
    </source>
</evidence>
<evidence type="ECO:0000313" key="13">
    <source>
        <dbReference type="EMBL" id="QWF70987.1"/>
    </source>
</evidence>
<evidence type="ECO:0000256" key="3">
    <source>
        <dbReference type="ARBA" id="ARBA00004744"/>
    </source>
</evidence>
<organism evidence="13 14">
    <name type="scientific">Methylomonas paludis</name>
    <dbReference type="NCBI Taxonomy" id="1173101"/>
    <lineage>
        <taxon>Bacteria</taxon>
        <taxon>Pseudomonadati</taxon>
        <taxon>Pseudomonadota</taxon>
        <taxon>Gammaproteobacteria</taxon>
        <taxon>Methylococcales</taxon>
        <taxon>Methylococcaceae</taxon>
        <taxon>Methylomonas</taxon>
    </lineage>
</organism>
<accession>A0A975MND4</accession>
<evidence type="ECO:0000256" key="11">
    <source>
        <dbReference type="SAM" id="Phobius"/>
    </source>
</evidence>
<evidence type="ECO:0000313" key="14">
    <source>
        <dbReference type="Proteomes" id="UP000676649"/>
    </source>
</evidence>
<keyword evidence="9" id="KW-0627">Porphyrin biosynthesis</keyword>
<dbReference type="GO" id="GO:0005886">
    <property type="term" value="C:plasma membrane"/>
    <property type="evidence" value="ECO:0007669"/>
    <property type="project" value="UniProtKB-SubCell"/>
</dbReference>
<comment type="pathway">
    <text evidence="3">Porphyrin-containing compound metabolism; protoheme biosynthesis.</text>
</comment>
<sequence>MKKFSHFLVILLVVSILLYLLHNRLLEQDDPGYVLLGLGHWSLETSLTVFSVVQVLGFLLLYNIFRLLGVLIRLPGRYSKHKHNIKFNRSQQALIAGLFDAADGNWERAENILIKHAANSGAPLLHYLTAARAAQSRGALDKRDEYLQKAAEQTSDTNLTVGLTQAELHLSEQQFEEALITLSKLHSINPSHARVLKMMHQAYQHIGDWEGLSKILPSLQKNKILMEGEVKLLETQTFSRLLKQAAEQRDVQVIQESWNNVPDHIKTLSGIANIYFAAMINAGASAEIELAITNQLGRHWDDTTLMLYANIDIGDPAKQLQEAEKWLAVYPNDALLQRILGKLALKAQQIEKAEQYLLKSLHLESSVEAYQLLGEVLFNKGDKDQACAYFIQALEMTSAEMLNRAESISE</sequence>
<evidence type="ECO:0000256" key="8">
    <source>
        <dbReference type="ARBA" id="ARBA00023136"/>
    </source>
</evidence>
<dbReference type="NCBIfam" id="TIGR00540">
    <property type="entry name" value="TPR_hemY_coli"/>
    <property type="match status" value="1"/>
</dbReference>
<dbReference type="InterPro" id="IPR019734">
    <property type="entry name" value="TPR_rpt"/>
</dbReference>
<dbReference type="InterPro" id="IPR005254">
    <property type="entry name" value="Heme_biosyn_assoc_TPR_pro"/>
</dbReference>
<evidence type="ECO:0000256" key="10">
    <source>
        <dbReference type="PROSITE-ProRule" id="PRU00339"/>
    </source>
</evidence>
<feature type="transmembrane region" description="Helical" evidence="11">
    <location>
        <begin position="47"/>
        <end position="72"/>
    </location>
</feature>
<dbReference type="KEGG" id="mpad:KEF85_00340"/>
<dbReference type="SUPFAM" id="SSF48452">
    <property type="entry name" value="TPR-like"/>
    <property type="match status" value="1"/>
</dbReference>
<dbReference type="RefSeq" id="WP_215582516.1">
    <property type="nucleotide sequence ID" value="NZ_CP073754.1"/>
</dbReference>
<keyword evidence="5" id="KW-0997">Cell inner membrane</keyword>
<name>A0A975MND4_9GAMM</name>
<keyword evidence="10" id="KW-0802">TPR repeat</keyword>
<evidence type="ECO:0000259" key="12">
    <source>
        <dbReference type="Pfam" id="PF07219"/>
    </source>
</evidence>
<dbReference type="SMART" id="SM00028">
    <property type="entry name" value="TPR"/>
    <property type="match status" value="3"/>
</dbReference>
<comment type="function">
    <text evidence="1">Involved in a late step of protoheme IX synthesis.</text>
</comment>
<evidence type="ECO:0000256" key="6">
    <source>
        <dbReference type="ARBA" id="ARBA00022692"/>
    </source>
</evidence>
<dbReference type="InterPro" id="IPR011990">
    <property type="entry name" value="TPR-like_helical_dom_sf"/>
</dbReference>
<dbReference type="Gene3D" id="1.25.40.10">
    <property type="entry name" value="Tetratricopeptide repeat domain"/>
    <property type="match status" value="2"/>
</dbReference>
<proteinExistence type="predicted"/>
<evidence type="ECO:0000256" key="4">
    <source>
        <dbReference type="ARBA" id="ARBA00022475"/>
    </source>
</evidence>
<dbReference type="EMBL" id="CP073754">
    <property type="protein sequence ID" value="QWF70987.1"/>
    <property type="molecule type" value="Genomic_DNA"/>
</dbReference>
<dbReference type="PROSITE" id="PS50005">
    <property type="entry name" value="TPR"/>
    <property type="match status" value="1"/>
</dbReference>
<dbReference type="GO" id="GO:0006779">
    <property type="term" value="P:porphyrin-containing compound biosynthetic process"/>
    <property type="evidence" value="ECO:0007669"/>
    <property type="project" value="UniProtKB-KW"/>
</dbReference>
<dbReference type="GO" id="GO:0042168">
    <property type="term" value="P:heme metabolic process"/>
    <property type="evidence" value="ECO:0007669"/>
    <property type="project" value="InterPro"/>
</dbReference>
<dbReference type="InterPro" id="IPR010817">
    <property type="entry name" value="HemY_N"/>
</dbReference>
<keyword evidence="14" id="KW-1185">Reference proteome</keyword>
<feature type="domain" description="HemY N-terminal" evidence="12">
    <location>
        <begin position="32"/>
        <end position="138"/>
    </location>
</feature>